<dbReference type="Proteomes" id="UP000230233">
    <property type="component" value="Unassembled WGS sequence"/>
</dbReference>
<feature type="region of interest" description="Disordered" evidence="1">
    <location>
        <begin position="203"/>
        <end position="234"/>
    </location>
</feature>
<protein>
    <submittedName>
        <fullName evidence="2">Uncharacterized protein</fullName>
    </submittedName>
</protein>
<comment type="caution">
    <text evidence="2">The sequence shown here is derived from an EMBL/GenBank/DDBJ whole genome shotgun (WGS) entry which is preliminary data.</text>
</comment>
<dbReference type="EMBL" id="PDUG01000026">
    <property type="protein sequence ID" value="PIC12226.1"/>
    <property type="molecule type" value="Genomic_DNA"/>
</dbReference>
<gene>
    <name evidence="2" type="ORF">B9Z55_028573</name>
</gene>
<feature type="compositionally biased region" description="Basic residues" evidence="1">
    <location>
        <begin position="218"/>
        <end position="234"/>
    </location>
</feature>
<sequence length="234" mass="27076">MAVACETLDSFKEHQGDLYCLTKSITSSKKLALITLFCSQSRMIQLWWVHDANDRQLVQRRWTIESTVYKKKHQPNRELGAAEQELFKKDNPASEKHRLPAIHVEIKTKEDLHSPNLKKVLNSSSNLGSLWSRKAFGSDQQKLRGQRLAEIVPNLICDVMLQVAQQVDQNITLGKKELETMKRYCSVKLSRFEKCKRNEQVAARKHCNASREEPGIRNTRKFQRATQKKSSTKR</sequence>
<dbReference type="AlphaFoldDB" id="A0A2G5SBE4"/>
<dbReference type="Gene3D" id="2.60.120.650">
    <property type="entry name" value="Cupin"/>
    <property type="match status" value="1"/>
</dbReference>
<evidence type="ECO:0000313" key="3">
    <source>
        <dbReference type="Proteomes" id="UP000230233"/>
    </source>
</evidence>
<evidence type="ECO:0000313" key="2">
    <source>
        <dbReference type="EMBL" id="PIC12226.1"/>
    </source>
</evidence>
<proteinExistence type="predicted"/>
<organism evidence="2 3">
    <name type="scientific">Caenorhabditis nigoni</name>
    <dbReference type="NCBI Taxonomy" id="1611254"/>
    <lineage>
        <taxon>Eukaryota</taxon>
        <taxon>Metazoa</taxon>
        <taxon>Ecdysozoa</taxon>
        <taxon>Nematoda</taxon>
        <taxon>Chromadorea</taxon>
        <taxon>Rhabditida</taxon>
        <taxon>Rhabditina</taxon>
        <taxon>Rhabditomorpha</taxon>
        <taxon>Rhabditoidea</taxon>
        <taxon>Rhabditidae</taxon>
        <taxon>Peloderinae</taxon>
        <taxon>Caenorhabditis</taxon>
    </lineage>
</organism>
<keyword evidence="3" id="KW-1185">Reference proteome</keyword>
<accession>A0A2G5SBE4</accession>
<evidence type="ECO:0000256" key="1">
    <source>
        <dbReference type="SAM" id="MobiDB-lite"/>
    </source>
</evidence>
<name>A0A2G5SBE4_9PELO</name>
<reference evidence="3" key="1">
    <citation type="submission" date="2017-10" db="EMBL/GenBank/DDBJ databases">
        <title>Rapid genome shrinkage in a self-fertile nematode reveals novel sperm competition proteins.</title>
        <authorList>
            <person name="Yin D."/>
            <person name="Schwarz E.M."/>
            <person name="Thomas C.G."/>
            <person name="Felde R.L."/>
            <person name="Korf I.F."/>
            <person name="Cutter A.D."/>
            <person name="Schartner C.M."/>
            <person name="Ralston E.J."/>
            <person name="Meyer B.J."/>
            <person name="Haag E.S."/>
        </authorList>
    </citation>
    <scope>NUCLEOTIDE SEQUENCE [LARGE SCALE GENOMIC DNA]</scope>
    <source>
        <strain evidence="3">JU1422</strain>
    </source>
</reference>